<evidence type="ECO:0000256" key="2">
    <source>
        <dbReference type="ARBA" id="ARBA00004725"/>
    </source>
</evidence>
<dbReference type="InterPro" id="IPR050074">
    <property type="entry name" value="DHO_dehydrogenase"/>
</dbReference>
<dbReference type="GO" id="GO:0004152">
    <property type="term" value="F:dihydroorotate dehydrogenase activity"/>
    <property type="evidence" value="ECO:0007669"/>
    <property type="project" value="InterPro"/>
</dbReference>
<gene>
    <name evidence="8" type="ORF">A4H02_05075</name>
</gene>
<sequence>MELSVPVIIASGPAGFGEYGKLEDFPWQDVGAFTLKTVTFKKKEGNKPPRMYAKDGYVINRIGLENPGIHEFLEVLQAGEFDWLFEKTSVILSLGGDSFEEYVEISKLIKPYANRFKAIEYNFSCPNVKHGGLSIIANKDEWIKLLYEIRTVLDEEFLIAKLGIEGGFVEHQAKIVSEAGWDGVTVINTVRGLMFNDEGEMIVGGLSGPNLLPIALRAVFEVRKMNPELYIIASGGIYTGDDAIKMLKVGADAVSVGSLLFKNEKMISQIANRVREYLGNSN</sequence>
<dbReference type="PIRSF" id="PIRSF000164">
    <property type="entry name" value="DHO_oxidase"/>
    <property type="match status" value="1"/>
</dbReference>
<keyword evidence="3" id="KW-0285">Flavoprotein</keyword>
<dbReference type="InterPro" id="IPR005720">
    <property type="entry name" value="Dihydroorotate_DH_cat"/>
</dbReference>
<keyword evidence="6" id="KW-0560">Oxidoreductase</keyword>
<organism evidence="8 9">
    <name type="scientific">Fervidobacterium thailandense</name>
    <dbReference type="NCBI Taxonomy" id="1008305"/>
    <lineage>
        <taxon>Bacteria</taxon>
        <taxon>Thermotogati</taxon>
        <taxon>Thermotogota</taxon>
        <taxon>Thermotogae</taxon>
        <taxon>Thermotogales</taxon>
        <taxon>Fervidobacteriaceae</taxon>
        <taxon>Fervidobacterium</taxon>
    </lineage>
</organism>
<dbReference type="PROSITE" id="PS00912">
    <property type="entry name" value="DHODEHASE_2"/>
    <property type="match status" value="1"/>
</dbReference>
<comment type="cofactor">
    <cofactor evidence="1">
        <name>FMN</name>
        <dbReference type="ChEBI" id="CHEBI:58210"/>
    </cofactor>
</comment>
<dbReference type="Proteomes" id="UP000094570">
    <property type="component" value="Unassembled WGS sequence"/>
</dbReference>
<evidence type="ECO:0000256" key="1">
    <source>
        <dbReference type="ARBA" id="ARBA00001917"/>
    </source>
</evidence>
<dbReference type="SUPFAM" id="SSF51395">
    <property type="entry name" value="FMN-linked oxidoreductases"/>
    <property type="match status" value="1"/>
</dbReference>
<dbReference type="OrthoDB" id="9794954at2"/>
<keyword evidence="9" id="KW-1185">Reference proteome</keyword>
<evidence type="ECO:0000313" key="9">
    <source>
        <dbReference type="Proteomes" id="UP000094570"/>
    </source>
</evidence>
<feature type="domain" description="Dihydroorotate dehydrogenase catalytic" evidence="7">
    <location>
        <begin position="2"/>
        <end position="277"/>
    </location>
</feature>
<reference evidence="9" key="1">
    <citation type="submission" date="2016-04" db="EMBL/GenBank/DDBJ databases">
        <title>The genome sequence project of a novel Fervidobacterium isolate from a hot spring in Thailand.</title>
        <authorList>
            <person name="Gonzalez J.M."/>
            <person name="Cuecas A."/>
            <person name="Kanoksilapatham W."/>
        </authorList>
    </citation>
    <scope>NUCLEOTIDE SEQUENCE [LARGE SCALE GENOMIC DNA]</scope>
    <source>
        <strain evidence="9">FC2004</strain>
    </source>
</reference>
<dbReference type="PANTHER" id="PTHR48109:SF1">
    <property type="entry name" value="DIHYDROOROTATE DEHYDROGENASE (FUMARATE)"/>
    <property type="match status" value="1"/>
</dbReference>
<evidence type="ECO:0000259" key="7">
    <source>
        <dbReference type="Pfam" id="PF01180"/>
    </source>
</evidence>
<dbReference type="GO" id="GO:0005737">
    <property type="term" value="C:cytoplasm"/>
    <property type="evidence" value="ECO:0007669"/>
    <property type="project" value="InterPro"/>
</dbReference>
<dbReference type="Gene3D" id="3.20.20.70">
    <property type="entry name" value="Aldolase class I"/>
    <property type="match status" value="1"/>
</dbReference>
<evidence type="ECO:0000256" key="4">
    <source>
        <dbReference type="ARBA" id="ARBA00022643"/>
    </source>
</evidence>
<dbReference type="InterPro" id="IPR013785">
    <property type="entry name" value="Aldolase_TIM"/>
</dbReference>
<name>A0A1E3G388_9BACT</name>
<evidence type="ECO:0000313" key="8">
    <source>
        <dbReference type="EMBL" id="ODN30630.1"/>
    </source>
</evidence>
<comment type="pathway">
    <text evidence="2">Pyrimidine metabolism; UMP biosynthesis via de novo pathway.</text>
</comment>
<evidence type="ECO:0000256" key="6">
    <source>
        <dbReference type="ARBA" id="ARBA00023002"/>
    </source>
</evidence>
<evidence type="ECO:0000256" key="3">
    <source>
        <dbReference type="ARBA" id="ARBA00022630"/>
    </source>
</evidence>
<dbReference type="PANTHER" id="PTHR48109">
    <property type="entry name" value="DIHYDROOROTATE DEHYDROGENASE (QUINONE), MITOCHONDRIAL-RELATED"/>
    <property type="match status" value="1"/>
</dbReference>
<protein>
    <submittedName>
        <fullName evidence="8">Dihydroorotate dehydrogenase</fullName>
    </submittedName>
</protein>
<proteinExistence type="predicted"/>
<dbReference type="AlphaFoldDB" id="A0A1E3G388"/>
<keyword evidence="4" id="KW-0288">FMN</keyword>
<dbReference type="STRING" id="1008305.A4H02_05075"/>
<dbReference type="PROSITE" id="PS00911">
    <property type="entry name" value="DHODEHASE_1"/>
    <property type="match status" value="1"/>
</dbReference>
<dbReference type="InterPro" id="IPR012135">
    <property type="entry name" value="Dihydroorotate_DH_1_2"/>
</dbReference>
<dbReference type="Pfam" id="PF01180">
    <property type="entry name" value="DHO_dh"/>
    <property type="match status" value="1"/>
</dbReference>
<dbReference type="InterPro" id="IPR001295">
    <property type="entry name" value="Dihydroorotate_DH_CS"/>
</dbReference>
<dbReference type="EMBL" id="LWAF01000005">
    <property type="protein sequence ID" value="ODN30630.1"/>
    <property type="molecule type" value="Genomic_DNA"/>
</dbReference>
<evidence type="ECO:0000256" key="5">
    <source>
        <dbReference type="ARBA" id="ARBA00022975"/>
    </source>
</evidence>
<dbReference type="UniPathway" id="UPA00070"/>
<accession>A0A1E3G388</accession>
<keyword evidence="5" id="KW-0665">Pyrimidine biosynthesis</keyword>
<comment type="caution">
    <text evidence="8">The sequence shown here is derived from an EMBL/GenBank/DDBJ whole genome shotgun (WGS) entry which is preliminary data.</text>
</comment>
<dbReference type="GO" id="GO:0044205">
    <property type="term" value="P:'de novo' UMP biosynthetic process"/>
    <property type="evidence" value="ECO:0007669"/>
    <property type="project" value="UniProtKB-UniPathway"/>
</dbReference>
<dbReference type="GO" id="GO:0006207">
    <property type="term" value="P:'de novo' pyrimidine nucleobase biosynthetic process"/>
    <property type="evidence" value="ECO:0007669"/>
    <property type="project" value="InterPro"/>
</dbReference>